<keyword evidence="1" id="KW-0489">Methyltransferase</keyword>
<dbReference type="SUPFAM" id="SSF53335">
    <property type="entry name" value="S-adenosyl-L-methionine-dependent methyltransferases"/>
    <property type="match status" value="1"/>
</dbReference>
<dbReference type="InterPro" id="IPR029063">
    <property type="entry name" value="SAM-dependent_MTases_sf"/>
</dbReference>
<keyword evidence="1" id="KW-0808">Transferase</keyword>
<comment type="caution">
    <text evidence="1">The sequence shown here is derived from an EMBL/GenBank/DDBJ whole genome shotgun (WGS) entry which is preliminary data.</text>
</comment>
<dbReference type="Pfam" id="PF13489">
    <property type="entry name" value="Methyltransf_23"/>
    <property type="match status" value="1"/>
</dbReference>
<dbReference type="GO" id="GO:0032259">
    <property type="term" value="P:methylation"/>
    <property type="evidence" value="ECO:0007669"/>
    <property type="project" value="UniProtKB-KW"/>
</dbReference>
<dbReference type="EMBL" id="JACADJ010000030">
    <property type="protein sequence ID" value="NWH05310.1"/>
    <property type="molecule type" value="Genomic_DNA"/>
</dbReference>
<name>A0A850SYV3_9BACT</name>
<sequence length="204" mass="22194">MGHSTLNYYSQHSLELAERYESADVTHLHDFLSSSLEPGGRLLELGCGSGRDAAFMVSQGFKVLATDGAASMVEQTKRHHPELTGDVLHLKLPDGLSNALGIFDGIYAVAVLMHLSVPQIKTTISAVTSLLAAKGRFAFSVPARRDDIITNEFDSKGRRFTALSSNEWKTLCLKSNLQIVRTMISEDGLGRGGIVWMNCLAEKA</sequence>
<dbReference type="PANTHER" id="PTHR43861:SF1">
    <property type="entry name" value="TRANS-ACONITATE 2-METHYLTRANSFERASE"/>
    <property type="match status" value="1"/>
</dbReference>
<organism evidence="1 2">
    <name type="scientific">Desulfobacter latus</name>
    <dbReference type="NCBI Taxonomy" id="2292"/>
    <lineage>
        <taxon>Bacteria</taxon>
        <taxon>Pseudomonadati</taxon>
        <taxon>Thermodesulfobacteriota</taxon>
        <taxon>Desulfobacteria</taxon>
        <taxon>Desulfobacterales</taxon>
        <taxon>Desulfobacteraceae</taxon>
        <taxon>Desulfobacter</taxon>
    </lineage>
</organism>
<dbReference type="Proteomes" id="UP000553343">
    <property type="component" value="Unassembled WGS sequence"/>
</dbReference>
<keyword evidence="2" id="KW-1185">Reference proteome</keyword>
<evidence type="ECO:0000313" key="2">
    <source>
        <dbReference type="Proteomes" id="UP000553343"/>
    </source>
</evidence>
<dbReference type="CDD" id="cd02440">
    <property type="entry name" value="AdoMet_MTases"/>
    <property type="match status" value="1"/>
</dbReference>
<reference evidence="1 2" key="1">
    <citation type="submission" date="2020-06" db="EMBL/GenBank/DDBJ databases">
        <title>High-quality draft genome of sulfate reducer Desulfobacter latus type strain AcrS2 isolated from marine sediment.</title>
        <authorList>
            <person name="Hoppe M."/>
            <person name="Larsen C.K."/>
            <person name="Marshall I.P.G."/>
            <person name="Schramm A."/>
            <person name="Marietou A.G."/>
        </authorList>
    </citation>
    <scope>NUCLEOTIDE SEQUENCE [LARGE SCALE GENOMIC DNA]</scope>
    <source>
        <strain evidence="1 2">AcRS2</strain>
    </source>
</reference>
<proteinExistence type="predicted"/>
<dbReference type="Gene3D" id="3.40.50.150">
    <property type="entry name" value="Vaccinia Virus protein VP39"/>
    <property type="match status" value="1"/>
</dbReference>
<gene>
    <name evidence="1" type="ORF">HXW94_09975</name>
</gene>
<protein>
    <submittedName>
        <fullName evidence="1">Class I SAM-dependent methyltransferase</fullName>
    </submittedName>
</protein>
<dbReference type="GO" id="GO:0008168">
    <property type="term" value="F:methyltransferase activity"/>
    <property type="evidence" value="ECO:0007669"/>
    <property type="project" value="UniProtKB-KW"/>
</dbReference>
<accession>A0A850SYV3</accession>
<dbReference type="PANTHER" id="PTHR43861">
    <property type="entry name" value="TRANS-ACONITATE 2-METHYLTRANSFERASE-RELATED"/>
    <property type="match status" value="1"/>
</dbReference>
<dbReference type="AlphaFoldDB" id="A0A850SYV3"/>
<dbReference type="RefSeq" id="WP_178366764.1">
    <property type="nucleotide sequence ID" value="NZ_JACADJ010000030.1"/>
</dbReference>
<evidence type="ECO:0000313" key="1">
    <source>
        <dbReference type="EMBL" id="NWH05310.1"/>
    </source>
</evidence>